<dbReference type="PANTHER" id="PTHR30537">
    <property type="entry name" value="HTH-TYPE TRANSCRIPTIONAL REGULATOR"/>
    <property type="match status" value="1"/>
</dbReference>
<dbReference type="Pfam" id="PF03466">
    <property type="entry name" value="LysR_substrate"/>
    <property type="match status" value="1"/>
</dbReference>
<dbReference type="InterPro" id="IPR036388">
    <property type="entry name" value="WH-like_DNA-bd_sf"/>
</dbReference>
<dbReference type="Gene3D" id="3.40.190.290">
    <property type="match status" value="1"/>
</dbReference>
<dbReference type="SUPFAM" id="SSF46785">
    <property type="entry name" value="Winged helix' DNA-binding domain"/>
    <property type="match status" value="1"/>
</dbReference>
<evidence type="ECO:0000256" key="1">
    <source>
        <dbReference type="ARBA" id="ARBA00009437"/>
    </source>
</evidence>
<dbReference type="Pfam" id="PF00126">
    <property type="entry name" value="HTH_1"/>
    <property type="match status" value="1"/>
</dbReference>
<evidence type="ECO:0000313" key="6">
    <source>
        <dbReference type="EMBL" id="MEX9254542.1"/>
    </source>
</evidence>
<comment type="similarity">
    <text evidence="1">Belongs to the LysR transcriptional regulatory family.</text>
</comment>
<accession>A0ABV4ABI3</accession>
<gene>
    <name evidence="6" type="ORF">AB7Z85_18790</name>
</gene>
<keyword evidence="3" id="KW-0238">DNA-binding</keyword>
<protein>
    <submittedName>
        <fullName evidence="6">LysR substrate-binding domain-containing protein</fullName>
    </submittedName>
</protein>
<keyword evidence="2" id="KW-0805">Transcription regulation</keyword>
<evidence type="ECO:0000313" key="7">
    <source>
        <dbReference type="Proteomes" id="UP001561463"/>
    </source>
</evidence>
<dbReference type="RefSeq" id="WP_369498794.1">
    <property type="nucleotide sequence ID" value="NZ_JBFZPZ010000019.1"/>
</dbReference>
<name>A0ABV4ABI3_9ENTR</name>
<proteinExistence type="inferred from homology"/>
<organism evidence="6 7">
    <name type="scientific">Pseudenterobacter timonensis</name>
    <dbReference type="NCBI Taxonomy" id="1755099"/>
    <lineage>
        <taxon>Bacteria</taxon>
        <taxon>Pseudomonadati</taxon>
        <taxon>Pseudomonadota</taxon>
        <taxon>Gammaproteobacteria</taxon>
        <taxon>Enterobacterales</taxon>
        <taxon>Enterobacteriaceae</taxon>
        <taxon>Pseudenterobacter</taxon>
    </lineage>
</organism>
<keyword evidence="4" id="KW-0804">Transcription</keyword>
<comment type="caution">
    <text evidence="6">The sequence shown here is derived from an EMBL/GenBank/DDBJ whole genome shotgun (WGS) entry which is preliminary data.</text>
</comment>
<dbReference type="InterPro" id="IPR058163">
    <property type="entry name" value="LysR-type_TF_proteobact-type"/>
</dbReference>
<evidence type="ECO:0000256" key="4">
    <source>
        <dbReference type="ARBA" id="ARBA00023163"/>
    </source>
</evidence>
<dbReference type="InterPro" id="IPR036390">
    <property type="entry name" value="WH_DNA-bd_sf"/>
</dbReference>
<dbReference type="SUPFAM" id="SSF53850">
    <property type="entry name" value="Periplasmic binding protein-like II"/>
    <property type="match status" value="1"/>
</dbReference>
<dbReference type="InterPro" id="IPR005119">
    <property type="entry name" value="LysR_subst-bd"/>
</dbReference>
<keyword evidence="7" id="KW-1185">Reference proteome</keyword>
<dbReference type="Gene3D" id="1.10.10.10">
    <property type="entry name" value="Winged helix-like DNA-binding domain superfamily/Winged helix DNA-binding domain"/>
    <property type="match status" value="1"/>
</dbReference>
<dbReference type="CDD" id="cd08422">
    <property type="entry name" value="PBP2_CrgA_like"/>
    <property type="match status" value="1"/>
</dbReference>
<dbReference type="Proteomes" id="UP001561463">
    <property type="component" value="Unassembled WGS sequence"/>
</dbReference>
<dbReference type="EMBL" id="JBFZPZ010000019">
    <property type="protein sequence ID" value="MEX9254542.1"/>
    <property type="molecule type" value="Genomic_DNA"/>
</dbReference>
<evidence type="ECO:0000256" key="2">
    <source>
        <dbReference type="ARBA" id="ARBA00023015"/>
    </source>
</evidence>
<reference evidence="6 7" key="1">
    <citation type="submission" date="2024-03" db="EMBL/GenBank/DDBJ databases">
        <title>Role of Flies in the Dissemination of Carbapenem-Resistant Enterobacteriaceae (CRE): An Epidemiological and Genomic Study in China.</title>
        <authorList>
            <person name="Chen K."/>
            <person name="Zhang R."/>
            <person name="Chen S."/>
        </authorList>
    </citation>
    <scope>NUCLEOTIDE SEQUENCE [LARGE SCALE GENOMIC DNA]</scope>
    <source>
        <strain evidence="7">fly-313</strain>
    </source>
</reference>
<sequence length="311" mass="34871">MIDLSTINIRTLLYFIAVYDAQSFSEVARREGVSASRISRAILQLEEAAGQPLFYRNTRAIIPTEAARNFIDYARAIADELSRARAALQERSSVPAGPLRINTPVYFGQHHIAPWLSGLLKRYPLLQIELTQTDDFIDPLKSPADLIFRIGTLTDSSLRARIIGTQRYYLAASPEYLARHGVPRQASEIVRHQCLVYKGSSGPNRWLMKGESGEWIQHPVTPVLSSNHAESLRIAALDGMGIVLFPDWLIADSLKSGALVRLLPEHEFAIHTEPQHIAAIYPNARQTPLNVRAAIDYFVDVFGSPLYWQVE</sequence>
<evidence type="ECO:0000256" key="3">
    <source>
        <dbReference type="ARBA" id="ARBA00023125"/>
    </source>
</evidence>
<dbReference type="PROSITE" id="PS50931">
    <property type="entry name" value="HTH_LYSR"/>
    <property type="match status" value="1"/>
</dbReference>
<evidence type="ECO:0000259" key="5">
    <source>
        <dbReference type="PROSITE" id="PS50931"/>
    </source>
</evidence>
<feature type="domain" description="HTH lysR-type" evidence="5">
    <location>
        <begin position="7"/>
        <end position="64"/>
    </location>
</feature>
<dbReference type="InterPro" id="IPR000847">
    <property type="entry name" value="LysR_HTH_N"/>
</dbReference>
<dbReference type="PANTHER" id="PTHR30537:SF5">
    <property type="entry name" value="HTH-TYPE TRANSCRIPTIONAL ACTIVATOR TTDR-RELATED"/>
    <property type="match status" value="1"/>
</dbReference>